<dbReference type="Pfam" id="PF01025">
    <property type="entry name" value="GrpE"/>
    <property type="match status" value="1"/>
</dbReference>
<comment type="function">
    <text evidence="7 10">Participates actively in the response to hyperosmotic and heat shock by preventing the aggregation of stress-denatured proteins, in association with DnaK and GrpE. It is the nucleotide exchange factor for DnaK and may function as a thermosensor. Unfolded proteins bind initially to DnaJ; upon interaction with the DnaJ-bound protein, DnaK hydrolyzes its bound ATP, resulting in the formation of a stable complex. GrpE releases ADP from DnaK; ATP binding to DnaK triggers the release of the substrate protein, thus completing the reaction cycle. Several rounds of ATP-dependent interactions between DnaJ, DnaK and GrpE are required for fully efficient folding.</text>
</comment>
<name>A0A938XRC5_9FIRM</name>
<keyword evidence="5 10" id="KW-0346">Stress response</keyword>
<feature type="compositionally biased region" description="Acidic residues" evidence="12">
    <location>
        <begin position="18"/>
        <end position="29"/>
    </location>
</feature>
<dbReference type="InterPro" id="IPR009012">
    <property type="entry name" value="GrpE_head"/>
</dbReference>
<dbReference type="FunFam" id="2.30.22.10:FF:000001">
    <property type="entry name" value="Protein GrpE"/>
    <property type="match status" value="1"/>
</dbReference>
<keyword evidence="14" id="KW-1185">Reference proteome</keyword>
<dbReference type="GO" id="GO:0042803">
    <property type="term" value="F:protein homodimerization activity"/>
    <property type="evidence" value="ECO:0007669"/>
    <property type="project" value="InterPro"/>
</dbReference>
<dbReference type="Proteomes" id="UP000774000">
    <property type="component" value="Unassembled WGS sequence"/>
</dbReference>
<evidence type="ECO:0000313" key="14">
    <source>
        <dbReference type="Proteomes" id="UP000774000"/>
    </source>
</evidence>
<dbReference type="CDD" id="cd00446">
    <property type="entry name" value="GrpE"/>
    <property type="match status" value="1"/>
</dbReference>
<dbReference type="GO" id="GO:0006457">
    <property type="term" value="P:protein folding"/>
    <property type="evidence" value="ECO:0007669"/>
    <property type="project" value="InterPro"/>
</dbReference>
<evidence type="ECO:0000256" key="3">
    <source>
        <dbReference type="ARBA" id="ARBA00011738"/>
    </source>
</evidence>
<dbReference type="SUPFAM" id="SSF58014">
    <property type="entry name" value="Coiled-coil domain of nucleotide exchange factor GrpE"/>
    <property type="match status" value="1"/>
</dbReference>
<proteinExistence type="inferred from homology"/>
<comment type="subunit">
    <text evidence="3 10">Homodimer.</text>
</comment>
<dbReference type="SUPFAM" id="SSF51064">
    <property type="entry name" value="Head domain of nucleotide exchange factor GrpE"/>
    <property type="match status" value="1"/>
</dbReference>
<dbReference type="EMBL" id="JAFBDQ010000004">
    <property type="protein sequence ID" value="MBM7556231.1"/>
    <property type="molecule type" value="Genomic_DNA"/>
</dbReference>
<dbReference type="HAMAP" id="MF_01151">
    <property type="entry name" value="GrpE"/>
    <property type="match status" value="1"/>
</dbReference>
<dbReference type="GO" id="GO:0051082">
    <property type="term" value="F:unfolded protein binding"/>
    <property type="evidence" value="ECO:0007669"/>
    <property type="project" value="TreeGrafter"/>
</dbReference>
<evidence type="ECO:0000256" key="11">
    <source>
        <dbReference type="RuleBase" id="RU004478"/>
    </source>
</evidence>
<dbReference type="RefSeq" id="WP_204700949.1">
    <property type="nucleotide sequence ID" value="NZ_JAFBDQ010000004.1"/>
</dbReference>
<evidence type="ECO:0000256" key="9">
    <source>
        <dbReference type="ARBA" id="ARBA00076414"/>
    </source>
</evidence>
<comment type="similarity">
    <text evidence="2 10 11">Belongs to the GrpE family.</text>
</comment>
<dbReference type="AlphaFoldDB" id="A0A938XRC5"/>
<dbReference type="PANTHER" id="PTHR21237:SF23">
    <property type="entry name" value="GRPE PROTEIN HOMOLOG, MITOCHONDRIAL"/>
    <property type="match status" value="1"/>
</dbReference>
<evidence type="ECO:0000256" key="4">
    <source>
        <dbReference type="ARBA" id="ARBA00022490"/>
    </source>
</evidence>
<evidence type="ECO:0000256" key="5">
    <source>
        <dbReference type="ARBA" id="ARBA00023016"/>
    </source>
</evidence>
<dbReference type="GO" id="GO:0000774">
    <property type="term" value="F:adenyl-nucleotide exchange factor activity"/>
    <property type="evidence" value="ECO:0007669"/>
    <property type="project" value="InterPro"/>
</dbReference>
<evidence type="ECO:0000256" key="12">
    <source>
        <dbReference type="SAM" id="MobiDB-lite"/>
    </source>
</evidence>
<accession>A0A938XRC5</accession>
<evidence type="ECO:0000256" key="8">
    <source>
        <dbReference type="ARBA" id="ARBA00072274"/>
    </source>
</evidence>
<protein>
    <recommendedName>
        <fullName evidence="8 10">Protein GrpE</fullName>
    </recommendedName>
    <alternativeName>
        <fullName evidence="9 10">HSP-70 cofactor</fullName>
    </alternativeName>
</protein>
<dbReference type="PRINTS" id="PR00773">
    <property type="entry name" value="GRPEPROTEIN"/>
</dbReference>
<comment type="caution">
    <text evidence="13">The sequence shown here is derived from an EMBL/GenBank/DDBJ whole genome shotgun (WGS) entry which is preliminary data.</text>
</comment>
<evidence type="ECO:0000313" key="13">
    <source>
        <dbReference type="EMBL" id="MBM7556231.1"/>
    </source>
</evidence>
<gene>
    <name evidence="10" type="primary">grpE</name>
    <name evidence="13" type="ORF">JOC47_001067</name>
</gene>
<dbReference type="GO" id="GO:0005737">
    <property type="term" value="C:cytoplasm"/>
    <property type="evidence" value="ECO:0007669"/>
    <property type="project" value="UniProtKB-SubCell"/>
</dbReference>
<evidence type="ECO:0000256" key="10">
    <source>
        <dbReference type="HAMAP-Rule" id="MF_01151"/>
    </source>
</evidence>
<feature type="region of interest" description="Disordered" evidence="12">
    <location>
        <begin position="1"/>
        <end position="29"/>
    </location>
</feature>
<dbReference type="InterPro" id="IPR000740">
    <property type="entry name" value="GrpE"/>
</dbReference>
<comment type="subcellular location">
    <subcellularLocation>
        <location evidence="1 10">Cytoplasm</location>
    </subcellularLocation>
</comment>
<keyword evidence="6 10" id="KW-0143">Chaperone</keyword>
<keyword evidence="4 10" id="KW-0963">Cytoplasm</keyword>
<dbReference type="Gene3D" id="2.30.22.10">
    <property type="entry name" value="Head domain of nucleotide exchange factor GrpE"/>
    <property type="match status" value="1"/>
</dbReference>
<dbReference type="Gene3D" id="3.90.20.20">
    <property type="match status" value="1"/>
</dbReference>
<evidence type="ECO:0000256" key="6">
    <source>
        <dbReference type="ARBA" id="ARBA00023186"/>
    </source>
</evidence>
<dbReference type="GO" id="GO:0051087">
    <property type="term" value="F:protein-folding chaperone binding"/>
    <property type="evidence" value="ECO:0007669"/>
    <property type="project" value="InterPro"/>
</dbReference>
<evidence type="ECO:0000256" key="1">
    <source>
        <dbReference type="ARBA" id="ARBA00004496"/>
    </source>
</evidence>
<evidence type="ECO:0000256" key="2">
    <source>
        <dbReference type="ARBA" id="ARBA00009054"/>
    </source>
</evidence>
<reference evidence="13" key="1">
    <citation type="submission" date="2021-01" db="EMBL/GenBank/DDBJ databases">
        <title>Genomic Encyclopedia of Type Strains, Phase IV (KMG-IV): sequencing the most valuable type-strain genomes for metagenomic binning, comparative biology and taxonomic classification.</title>
        <authorList>
            <person name="Goeker M."/>
        </authorList>
    </citation>
    <scope>NUCLEOTIDE SEQUENCE</scope>
    <source>
        <strain evidence="13">DSM 23230</strain>
    </source>
</reference>
<sequence length="224" mass="26178">MADEEVKEESEKTASVNDEADTSLDSDLEELEEEFNKLEEDIESEMETELSQISERVNKLKHGLSVAQEIEKEMKELESELLDEKEEKEKYVNRLHRLKADFSNYKKRMEREKDKIADRAVKDFVSDLLPVIDNFERAIDSFDQENENDLEGIEKIHKQLSNLLKKKEIEVIDTVGEEFDPNLHEMMLEEESDEYESGVIIEELQKGYIYDGIVIRPAMVKVAK</sequence>
<dbReference type="PANTHER" id="PTHR21237">
    <property type="entry name" value="GRPE PROTEIN"/>
    <property type="match status" value="1"/>
</dbReference>
<dbReference type="InterPro" id="IPR013805">
    <property type="entry name" value="GrpE_CC"/>
</dbReference>
<evidence type="ECO:0000256" key="7">
    <source>
        <dbReference type="ARBA" id="ARBA00053401"/>
    </source>
</evidence>
<organism evidence="13 14">
    <name type="scientific">Halanaerobacter jeridensis</name>
    <dbReference type="NCBI Taxonomy" id="706427"/>
    <lineage>
        <taxon>Bacteria</taxon>
        <taxon>Bacillati</taxon>
        <taxon>Bacillota</taxon>
        <taxon>Clostridia</taxon>
        <taxon>Halanaerobiales</taxon>
        <taxon>Halobacteroidaceae</taxon>
        <taxon>Halanaerobacter</taxon>
    </lineage>
</organism>